<evidence type="ECO:0000313" key="2">
    <source>
        <dbReference type="EMBL" id="PPE06445.1"/>
    </source>
</evidence>
<reference evidence="2 3" key="1">
    <citation type="submission" date="2017-11" db="EMBL/GenBank/DDBJ databases">
        <title>Genome sequence of Mesoplasma corruscae ELCA-2 (ATCC 49579).</title>
        <authorList>
            <person name="Lo W.-S."/>
            <person name="Kuo C.-H."/>
        </authorList>
    </citation>
    <scope>NUCLEOTIDE SEQUENCE [LARGE SCALE GENOMIC DNA]</scope>
    <source>
        <strain evidence="2 3">ELCA-2</strain>
    </source>
</reference>
<dbReference type="EMBL" id="PHNF01000001">
    <property type="protein sequence ID" value="PPE06445.1"/>
    <property type="molecule type" value="Genomic_DNA"/>
</dbReference>
<evidence type="ECO:0000313" key="3">
    <source>
        <dbReference type="Proteomes" id="UP000239785"/>
    </source>
</evidence>
<dbReference type="Proteomes" id="UP000239785">
    <property type="component" value="Unassembled WGS sequence"/>
</dbReference>
<dbReference type="InterPro" id="IPR005531">
    <property type="entry name" value="Asp23"/>
</dbReference>
<dbReference type="RefSeq" id="WP_104206098.1">
    <property type="nucleotide sequence ID" value="NZ_PHNF01000001.1"/>
</dbReference>
<accession>A0A2S5RH41</accession>
<comment type="similarity">
    <text evidence="1">Belongs to the asp23 family.</text>
</comment>
<name>A0A2S5RH41_9MOLU</name>
<proteinExistence type="inferred from homology"/>
<evidence type="ECO:0000256" key="1">
    <source>
        <dbReference type="ARBA" id="ARBA00005721"/>
    </source>
</evidence>
<dbReference type="AlphaFoldDB" id="A0A2S5RH41"/>
<dbReference type="OrthoDB" id="391718at2"/>
<organism evidence="2 3">
    <name type="scientific">Mesoplasma corruscae</name>
    <dbReference type="NCBI Taxonomy" id="216874"/>
    <lineage>
        <taxon>Bacteria</taxon>
        <taxon>Bacillati</taxon>
        <taxon>Mycoplasmatota</taxon>
        <taxon>Mollicutes</taxon>
        <taxon>Entomoplasmatales</taxon>
        <taxon>Entomoplasmataceae</taxon>
        <taxon>Mesoplasma</taxon>
    </lineage>
</organism>
<keyword evidence="3" id="KW-1185">Reference proteome</keyword>
<dbReference type="Pfam" id="PF03780">
    <property type="entry name" value="Asp23"/>
    <property type="match status" value="1"/>
</dbReference>
<sequence>MNSIDESVMKVIKDAIVTVPGVVSFSNFNADSRDELPTSEIEKAIEFTNTDNINRFRIHVIILSGVNIRDVLKEIQIRVKYELEKMSKFTVKYMADIVVDDLA</sequence>
<protein>
    <recommendedName>
        <fullName evidence="4">Asp23/Gls24 family envelope stress response protein</fullName>
    </recommendedName>
</protein>
<gene>
    <name evidence="2" type="ORF">MCORR_v1c00730</name>
</gene>
<evidence type="ECO:0008006" key="4">
    <source>
        <dbReference type="Google" id="ProtNLM"/>
    </source>
</evidence>
<comment type="caution">
    <text evidence="2">The sequence shown here is derived from an EMBL/GenBank/DDBJ whole genome shotgun (WGS) entry which is preliminary data.</text>
</comment>